<dbReference type="Gene3D" id="1.10.10.10">
    <property type="entry name" value="Winged helix-like DNA-binding domain superfamily/Winged helix DNA-binding domain"/>
    <property type="match status" value="1"/>
</dbReference>
<evidence type="ECO:0000256" key="1">
    <source>
        <dbReference type="ARBA" id="ARBA00023125"/>
    </source>
</evidence>
<feature type="domain" description="Winged helix DNA-binding" evidence="2">
    <location>
        <begin position="11"/>
        <end position="83"/>
    </location>
</feature>
<dbReference type="CDD" id="cd00090">
    <property type="entry name" value="HTH_ARSR"/>
    <property type="match status" value="1"/>
</dbReference>
<organism evidence="3 4">
    <name type="scientific">Cytobacillus horneckiae</name>
    <dbReference type="NCBI Taxonomy" id="549687"/>
    <lineage>
        <taxon>Bacteria</taxon>
        <taxon>Bacillati</taxon>
        <taxon>Bacillota</taxon>
        <taxon>Bacilli</taxon>
        <taxon>Bacillales</taxon>
        <taxon>Bacillaceae</taxon>
        <taxon>Cytobacillus</taxon>
    </lineage>
</organism>
<dbReference type="InterPro" id="IPR036388">
    <property type="entry name" value="WH-like_DNA-bd_sf"/>
</dbReference>
<evidence type="ECO:0000313" key="4">
    <source>
        <dbReference type="Proteomes" id="UP000233343"/>
    </source>
</evidence>
<reference evidence="3 4" key="1">
    <citation type="journal article" date="2010" name="Int. J. Syst. Evol. Microbiol.">
        <title>Bacillus horneckiae sp. nov., isolated from a spacecraft-assembly clean room.</title>
        <authorList>
            <person name="Vaishampayan P."/>
            <person name="Probst A."/>
            <person name="Krishnamurthi S."/>
            <person name="Ghosh S."/>
            <person name="Osman S."/>
            <person name="McDowall A."/>
            <person name="Ruckmani A."/>
            <person name="Mayilraj S."/>
            <person name="Venkateswaran K."/>
        </authorList>
    </citation>
    <scope>NUCLEOTIDE SEQUENCE [LARGE SCALE GENOMIC DNA]</scope>
    <source>
        <strain evidence="4">1PO1SC</strain>
    </source>
</reference>
<proteinExistence type="predicted"/>
<dbReference type="AlphaFoldDB" id="A0A2N0ZHS5"/>
<gene>
    <name evidence="3" type="ORF">CWS20_09895</name>
</gene>
<name>A0A2N0ZHS5_9BACI</name>
<evidence type="ECO:0000313" key="3">
    <source>
        <dbReference type="EMBL" id="PKG29069.1"/>
    </source>
</evidence>
<dbReference type="SUPFAM" id="SSF46785">
    <property type="entry name" value="Winged helix' DNA-binding domain"/>
    <property type="match status" value="1"/>
</dbReference>
<keyword evidence="4" id="KW-1185">Reference proteome</keyword>
<comment type="caution">
    <text evidence="3">The sequence shown here is derived from an EMBL/GenBank/DDBJ whole genome shotgun (WGS) entry which is preliminary data.</text>
</comment>
<accession>A0A2N0ZHS5</accession>
<dbReference type="Proteomes" id="UP000233343">
    <property type="component" value="Unassembled WGS sequence"/>
</dbReference>
<keyword evidence="1" id="KW-0238">DNA-binding</keyword>
<protein>
    <submittedName>
        <fullName evidence="3">Transcriptional regulator</fullName>
    </submittedName>
</protein>
<dbReference type="Pfam" id="PF13601">
    <property type="entry name" value="HTH_34"/>
    <property type="match status" value="1"/>
</dbReference>
<dbReference type="EMBL" id="PISD01000019">
    <property type="protein sequence ID" value="PKG29069.1"/>
    <property type="molecule type" value="Genomic_DNA"/>
</dbReference>
<evidence type="ECO:0000259" key="2">
    <source>
        <dbReference type="Pfam" id="PF13601"/>
    </source>
</evidence>
<dbReference type="InterPro" id="IPR027395">
    <property type="entry name" value="WH_DNA-bd_dom"/>
</dbReference>
<sequence length="209" mass="24334">MEVQNSSTKDKVLHLLKKETSMTVNDLKDRLNITHMAVRKHLTVLENNGFVCSRENKQALGRPTQIYYLTEKGEKFFPKNYEGLSLEFLHDINELYGSTAIEQLFKKREQRLTEEYSKRMDHKTNEEKISELVSIQNEKGYMATAMKTADSSYELTEYNCPILAVAHSYKTACHCETQLLKTVLETEKIKRVNCKTDGNEHCKFQIHFN</sequence>
<dbReference type="GO" id="GO:0003677">
    <property type="term" value="F:DNA binding"/>
    <property type="evidence" value="ECO:0007669"/>
    <property type="project" value="UniProtKB-KW"/>
</dbReference>
<dbReference type="RefSeq" id="WP_066198802.1">
    <property type="nucleotide sequence ID" value="NZ_JAMAUX010000002.1"/>
</dbReference>
<dbReference type="PANTHER" id="PTHR38600">
    <property type="entry name" value="TRANSCRIPTIONAL REGULATORY PROTEIN"/>
    <property type="match status" value="1"/>
</dbReference>
<dbReference type="PANTHER" id="PTHR38600:SF2">
    <property type="entry name" value="SLL0088 PROTEIN"/>
    <property type="match status" value="1"/>
</dbReference>
<dbReference type="InterPro" id="IPR036390">
    <property type="entry name" value="WH_DNA-bd_sf"/>
</dbReference>
<dbReference type="InterPro" id="IPR011991">
    <property type="entry name" value="ArsR-like_HTH"/>
</dbReference>